<protein>
    <recommendedName>
        <fullName evidence="5">Mce-associated membrane protein</fullName>
    </recommendedName>
</protein>
<gene>
    <name evidence="3" type="ORF">ACRB68_21020</name>
</gene>
<evidence type="ECO:0000256" key="1">
    <source>
        <dbReference type="ARBA" id="ARBA00004370"/>
    </source>
</evidence>
<dbReference type="OrthoDB" id="5192320at2"/>
<accession>A0A7K0BS78</accession>
<proteinExistence type="predicted"/>
<evidence type="ECO:0000256" key="2">
    <source>
        <dbReference type="ARBA" id="ARBA00023136"/>
    </source>
</evidence>
<dbReference type="EMBL" id="WEGH01000001">
    <property type="protein sequence ID" value="MQY04053.1"/>
    <property type="molecule type" value="Genomic_DNA"/>
</dbReference>
<evidence type="ECO:0000313" key="4">
    <source>
        <dbReference type="Proteomes" id="UP000487268"/>
    </source>
</evidence>
<name>A0A7K0BS78_9ACTN</name>
<dbReference type="AlphaFoldDB" id="A0A7K0BS78"/>
<evidence type="ECO:0000313" key="3">
    <source>
        <dbReference type="EMBL" id="MQY04053.1"/>
    </source>
</evidence>
<dbReference type="GO" id="GO:0016020">
    <property type="term" value="C:membrane"/>
    <property type="evidence" value="ECO:0007669"/>
    <property type="project" value="UniProtKB-SubCell"/>
</dbReference>
<dbReference type="RefSeq" id="WP_153531880.1">
    <property type="nucleotide sequence ID" value="NZ_WEGH01000001.1"/>
</dbReference>
<evidence type="ECO:0008006" key="5">
    <source>
        <dbReference type="Google" id="ProtNLM"/>
    </source>
</evidence>
<keyword evidence="4" id="KW-1185">Reference proteome</keyword>
<dbReference type="PANTHER" id="PTHR37042">
    <property type="entry name" value="OUTER MEMBRANE PROTEIN RV1973"/>
    <property type="match status" value="1"/>
</dbReference>
<reference evidence="3 4" key="1">
    <citation type="submission" date="2019-10" db="EMBL/GenBank/DDBJ databases">
        <title>Actinomadura rubteroloni sp. nov. and Actinomadura macrotermitis sp. nov., isolated from the gut of fungus growing-termite Macrotermes natalensis.</title>
        <authorList>
            <person name="Benndorf R."/>
            <person name="Martin K."/>
            <person name="Kuefner M."/>
            <person name="De Beer W."/>
            <person name="Kaster A.-K."/>
            <person name="Vollmers J."/>
            <person name="Poulsen M."/>
            <person name="Beemelmanns C."/>
        </authorList>
    </citation>
    <scope>NUCLEOTIDE SEQUENCE [LARGE SCALE GENOMIC DNA]</scope>
    <source>
        <strain evidence="3 4">RB68</strain>
    </source>
</reference>
<sequence length="171" mass="17932">MIAANRMVAGLGAATVLLGGFAFYAQRQEADLRGGATVRNVALTDNARTSEVKGAVTEAVNAAFSYSYTDPAKSQNAAKAAFTGKAVQQYDALFAKVRQEGPAQKLVLTTAVTESAVQSLRGDRARLLVFADQRNTSASDGKSASSAAMLAVDAQRRAGHWRITALDTFSG</sequence>
<comment type="subcellular location">
    <subcellularLocation>
        <location evidence="1">Membrane</location>
    </subcellularLocation>
</comment>
<organism evidence="3 4">
    <name type="scientific">Actinomadura macrotermitis</name>
    <dbReference type="NCBI Taxonomy" id="2585200"/>
    <lineage>
        <taxon>Bacteria</taxon>
        <taxon>Bacillati</taxon>
        <taxon>Actinomycetota</taxon>
        <taxon>Actinomycetes</taxon>
        <taxon>Streptosporangiales</taxon>
        <taxon>Thermomonosporaceae</taxon>
        <taxon>Actinomadura</taxon>
    </lineage>
</organism>
<comment type="caution">
    <text evidence="3">The sequence shown here is derived from an EMBL/GenBank/DDBJ whole genome shotgun (WGS) entry which is preliminary data.</text>
</comment>
<dbReference type="PANTHER" id="PTHR37042:SF4">
    <property type="entry name" value="OUTER MEMBRANE PROTEIN RV1973"/>
    <property type="match status" value="1"/>
</dbReference>
<keyword evidence="2" id="KW-0472">Membrane</keyword>
<dbReference type="Proteomes" id="UP000487268">
    <property type="component" value="Unassembled WGS sequence"/>
</dbReference>